<keyword evidence="1" id="KW-0812">Transmembrane</keyword>
<sequence>MVSTERIVWEILPPVLVYLAFPELQRLARTCRHMKAVVAHSLPRLYDIDVFLAQFFGDLSAEFRFLQACTGLLISGSQALQFLDRTRYGSCDIDLYVGALAALVVIDWLLYRGFVLLSPRSSPFRRRTGTLPNLISHARIRGNRYFLRPGHSLFQFISPCGRWKVDLIVSTHSPFSAVCDFHSTIVLNFISAFCAISLFPRGTFVHRLFMSIRAERGARIDRVREKYMDRGFDPPSKKPAAAAVSFFPGPRYVRDSRACWLLPLPPVAPGPFAFWHTRPYDLCMFRSEKFRQGLSYWYRMGCSLLTRGENGKILFVEFSYDGRHDYCVPIELAACPVVFDCTYLSTIHRGHMDDV</sequence>
<evidence type="ECO:0000256" key="1">
    <source>
        <dbReference type="SAM" id="Phobius"/>
    </source>
</evidence>
<name>J0CU82_AURST</name>
<keyword evidence="3" id="KW-1185">Reference proteome</keyword>
<evidence type="ECO:0008006" key="4">
    <source>
        <dbReference type="Google" id="ProtNLM"/>
    </source>
</evidence>
<feature type="transmembrane region" description="Helical" evidence="1">
    <location>
        <begin position="95"/>
        <end position="117"/>
    </location>
</feature>
<dbReference type="Proteomes" id="UP000006514">
    <property type="component" value="Unassembled WGS sequence"/>
</dbReference>
<evidence type="ECO:0000313" key="3">
    <source>
        <dbReference type="Proteomes" id="UP000006514"/>
    </source>
</evidence>
<dbReference type="AlphaFoldDB" id="J0CU82"/>
<dbReference type="KEGG" id="adl:AURDEDRAFT_177031"/>
<keyword evidence="1" id="KW-1133">Transmembrane helix</keyword>
<reference evidence="3" key="1">
    <citation type="journal article" date="2012" name="Science">
        <title>The Paleozoic origin of enzymatic lignin decomposition reconstructed from 31 fungal genomes.</title>
        <authorList>
            <person name="Floudas D."/>
            <person name="Binder M."/>
            <person name="Riley R."/>
            <person name="Barry K."/>
            <person name="Blanchette R.A."/>
            <person name="Henrissat B."/>
            <person name="Martinez A.T."/>
            <person name="Otillar R."/>
            <person name="Spatafora J.W."/>
            <person name="Yadav J.S."/>
            <person name="Aerts A."/>
            <person name="Benoit I."/>
            <person name="Boyd A."/>
            <person name="Carlson A."/>
            <person name="Copeland A."/>
            <person name="Coutinho P.M."/>
            <person name="de Vries R.P."/>
            <person name="Ferreira P."/>
            <person name="Findley K."/>
            <person name="Foster B."/>
            <person name="Gaskell J."/>
            <person name="Glotzer D."/>
            <person name="Gorecki P."/>
            <person name="Heitman J."/>
            <person name="Hesse C."/>
            <person name="Hori C."/>
            <person name="Igarashi K."/>
            <person name="Jurgens J.A."/>
            <person name="Kallen N."/>
            <person name="Kersten P."/>
            <person name="Kohler A."/>
            <person name="Kuees U."/>
            <person name="Kumar T.K.A."/>
            <person name="Kuo A."/>
            <person name="LaButti K."/>
            <person name="Larrondo L.F."/>
            <person name="Lindquist E."/>
            <person name="Ling A."/>
            <person name="Lombard V."/>
            <person name="Lucas S."/>
            <person name="Lundell T."/>
            <person name="Martin R."/>
            <person name="McLaughlin D.J."/>
            <person name="Morgenstern I."/>
            <person name="Morin E."/>
            <person name="Murat C."/>
            <person name="Nagy L.G."/>
            <person name="Nolan M."/>
            <person name="Ohm R.A."/>
            <person name="Patyshakuliyeva A."/>
            <person name="Rokas A."/>
            <person name="Ruiz-Duenas F.J."/>
            <person name="Sabat G."/>
            <person name="Salamov A."/>
            <person name="Samejima M."/>
            <person name="Schmutz J."/>
            <person name="Slot J.C."/>
            <person name="St John F."/>
            <person name="Stenlid J."/>
            <person name="Sun H."/>
            <person name="Sun S."/>
            <person name="Syed K."/>
            <person name="Tsang A."/>
            <person name="Wiebenga A."/>
            <person name="Young D."/>
            <person name="Pisabarro A."/>
            <person name="Eastwood D.C."/>
            <person name="Martin F."/>
            <person name="Cullen D."/>
            <person name="Grigoriev I.V."/>
            <person name="Hibbett D.S."/>
        </authorList>
    </citation>
    <scope>NUCLEOTIDE SEQUENCE [LARGE SCALE GENOMIC DNA]</scope>
    <source>
        <strain evidence="3">TFB10046</strain>
    </source>
</reference>
<proteinExistence type="predicted"/>
<keyword evidence="1" id="KW-0472">Membrane</keyword>
<evidence type="ECO:0000313" key="2">
    <source>
        <dbReference type="EMBL" id="EJD33901.1"/>
    </source>
</evidence>
<gene>
    <name evidence="2" type="ORF">AURDEDRAFT_177031</name>
</gene>
<protein>
    <recommendedName>
        <fullName evidence="4">F-box domain-containing protein</fullName>
    </recommendedName>
</protein>
<organism evidence="2 3">
    <name type="scientific">Auricularia subglabra (strain TFB-10046 / SS5)</name>
    <name type="common">White-rot fungus</name>
    <name type="synonym">Auricularia delicata (strain TFB10046)</name>
    <dbReference type="NCBI Taxonomy" id="717982"/>
    <lineage>
        <taxon>Eukaryota</taxon>
        <taxon>Fungi</taxon>
        <taxon>Dikarya</taxon>
        <taxon>Basidiomycota</taxon>
        <taxon>Agaricomycotina</taxon>
        <taxon>Agaricomycetes</taxon>
        <taxon>Auriculariales</taxon>
        <taxon>Auriculariaceae</taxon>
        <taxon>Auricularia</taxon>
    </lineage>
</organism>
<dbReference type="OrthoDB" id="3041043at2759"/>
<dbReference type="InParanoid" id="J0CU82"/>
<accession>J0CU82</accession>
<dbReference type="EMBL" id="JH688052">
    <property type="protein sequence ID" value="EJD33901.1"/>
    <property type="molecule type" value="Genomic_DNA"/>
</dbReference>